<keyword evidence="4" id="KW-1185">Reference proteome</keyword>
<keyword evidence="2" id="KW-0812">Transmembrane</keyword>
<dbReference type="EMBL" id="LR134476">
    <property type="protein sequence ID" value="VEI13640.1"/>
    <property type="molecule type" value="Genomic_DNA"/>
</dbReference>
<dbReference type="PROSITE" id="PS51257">
    <property type="entry name" value="PROKAR_LIPOPROTEIN"/>
    <property type="match status" value="1"/>
</dbReference>
<evidence type="ECO:0000313" key="4">
    <source>
        <dbReference type="Proteomes" id="UP000269542"/>
    </source>
</evidence>
<dbReference type="KEGG" id="tbw:NCTC13354_01361"/>
<reference evidence="3 4" key="1">
    <citation type="submission" date="2018-12" db="EMBL/GenBank/DDBJ databases">
        <authorList>
            <consortium name="Pathogen Informatics"/>
        </authorList>
    </citation>
    <scope>NUCLEOTIDE SEQUENCE [LARGE SCALE GENOMIC DNA]</scope>
    <source>
        <strain evidence="3 4">NCTC13354</strain>
    </source>
</reference>
<feature type="region of interest" description="Disordered" evidence="1">
    <location>
        <begin position="606"/>
        <end position="649"/>
    </location>
</feature>
<proteinExistence type="predicted"/>
<evidence type="ECO:0000256" key="1">
    <source>
        <dbReference type="SAM" id="MobiDB-lite"/>
    </source>
</evidence>
<gene>
    <name evidence="3" type="ORF">NCTC13354_01361</name>
</gene>
<protein>
    <submittedName>
        <fullName evidence="3">Uncharacterized protein</fullName>
    </submittedName>
</protein>
<feature type="transmembrane region" description="Helical" evidence="2">
    <location>
        <begin position="551"/>
        <end position="572"/>
    </location>
</feature>
<dbReference type="RefSeq" id="WP_126416726.1">
    <property type="nucleotide sequence ID" value="NZ_LR134476.1"/>
</dbReference>
<accession>A0A448PFE4</accession>
<dbReference type="Proteomes" id="UP000269542">
    <property type="component" value="Chromosome"/>
</dbReference>
<feature type="compositionally biased region" description="Low complexity" evidence="1">
    <location>
        <begin position="632"/>
        <end position="642"/>
    </location>
</feature>
<keyword evidence="2" id="KW-0472">Membrane</keyword>
<feature type="compositionally biased region" description="Gly residues" evidence="1">
    <location>
        <begin position="614"/>
        <end position="627"/>
    </location>
</feature>
<evidence type="ECO:0000256" key="2">
    <source>
        <dbReference type="SAM" id="Phobius"/>
    </source>
</evidence>
<sequence>MTEIARTTSHKPRSRIKLFALIAALMVFLSACGAKLNTNLTLNEDGSGTRVIEFTVERDESMEENIQGGFEAVDASIKKHLPEQLEYSGLTVGDDVVTGSFTLTFTSLDDYESKVKALLEAGGDLNEPYLEFEETDGRLKSGFRFSESYSSRSLLEWVANGLVEDGIIDESNKSSVFSEDTAVLTFKDQTYETLYGSSIDVNQVKDNGFDSIDVVILPNEDGTYEVGVRLSRRTEPEEELHKLDDELIASIDVDGLTEGPSTLFSSNDMAYHRPVTFTAADADEVDAKLNAVFGEDMAEFSATQERRSGHLQMEQTYAGKVNPSNLCSNYYCWADVDVLSPGNNEQYELLFDSLGYRTSTGEFEFTYAMPVNFESLDVKMDVSMSRAWTLEIDVVLDTNQYESLLDVVEEELTPGEDVGSIKTSDADGKRTYSIKIAENEENADAIAEYLDGPRAGTPVRVAEASEYDKEMLGADYSVRLNLSLQSLLSGASVKQIDAEINLGTFHKFTDDRDIFWEIDGGTATFSKTLSDDDGVYLPEFYGYGSGPSQGFLITMIVIGVLVIVAIVLLIVFRKRLSPALSQAQKTVASGYATAKEYGSEVMSSAAAKPAPGSYPGGQPGGEFGGQPGENAPGGAPDAPDGPFTEHDLR</sequence>
<dbReference type="OrthoDB" id="2030345at2"/>
<keyword evidence="2" id="KW-1133">Transmembrane helix</keyword>
<name>A0A448PFE4_9ACTO</name>
<evidence type="ECO:0000313" key="3">
    <source>
        <dbReference type="EMBL" id="VEI13640.1"/>
    </source>
</evidence>
<organism evidence="3 4">
    <name type="scientific">Trueperella bialowiezensis</name>
    <dbReference type="NCBI Taxonomy" id="312285"/>
    <lineage>
        <taxon>Bacteria</taxon>
        <taxon>Bacillati</taxon>
        <taxon>Actinomycetota</taxon>
        <taxon>Actinomycetes</taxon>
        <taxon>Actinomycetales</taxon>
        <taxon>Actinomycetaceae</taxon>
        <taxon>Trueperella</taxon>
    </lineage>
</organism>
<dbReference type="AlphaFoldDB" id="A0A448PFE4"/>